<gene>
    <name evidence="2" type="ORF">DL240_09095</name>
</gene>
<name>A0A328C7H4_9DELT</name>
<protein>
    <submittedName>
        <fullName evidence="2">Uncharacterized protein</fullName>
    </submittedName>
</protein>
<dbReference type="Proteomes" id="UP000249169">
    <property type="component" value="Unassembled WGS sequence"/>
</dbReference>
<reference evidence="2 3" key="1">
    <citation type="submission" date="2018-05" db="EMBL/GenBank/DDBJ databases">
        <title>Lujinxingia marina gen. nov. sp. nov., a new facultative anaerobic member of the class Deltaproteobacteria, and proposal of Lujinxingaceae fam. nov.</title>
        <authorList>
            <person name="Li C.-M."/>
        </authorList>
    </citation>
    <scope>NUCLEOTIDE SEQUENCE [LARGE SCALE GENOMIC DNA]</scope>
    <source>
        <strain evidence="2 3">B210</strain>
    </source>
</reference>
<comment type="caution">
    <text evidence="2">The sequence shown here is derived from an EMBL/GenBank/DDBJ whole genome shotgun (WGS) entry which is preliminary data.</text>
</comment>
<organism evidence="2 3">
    <name type="scientific">Lujinxingia litoralis</name>
    <dbReference type="NCBI Taxonomy" id="2211119"/>
    <lineage>
        <taxon>Bacteria</taxon>
        <taxon>Deltaproteobacteria</taxon>
        <taxon>Bradymonadales</taxon>
        <taxon>Lujinxingiaceae</taxon>
        <taxon>Lujinxingia</taxon>
    </lineage>
</organism>
<feature type="transmembrane region" description="Helical" evidence="1">
    <location>
        <begin position="43"/>
        <end position="63"/>
    </location>
</feature>
<keyword evidence="3" id="KW-1185">Reference proteome</keyword>
<evidence type="ECO:0000313" key="3">
    <source>
        <dbReference type="Proteomes" id="UP000249169"/>
    </source>
</evidence>
<sequence>MDYENAKSPPYYKWMGGLCLSVGIPLGGWSVGILTSGYPEAKAWVLLFLAVIAAFVGLLMVLVPALPQDIRALTEDGERNTLAIARAREGRLSVVELALYGRVSLRDAQTILSHFEAEGYAYVIVSEEGVQHYVFPDFSPGPRELSESESENFMRRLAEAEAEVEVHG</sequence>
<evidence type="ECO:0000313" key="2">
    <source>
        <dbReference type="EMBL" id="RAL23032.1"/>
    </source>
</evidence>
<evidence type="ECO:0000256" key="1">
    <source>
        <dbReference type="SAM" id="Phobius"/>
    </source>
</evidence>
<keyword evidence="1" id="KW-1133">Transmembrane helix</keyword>
<dbReference type="EMBL" id="QHKO01000003">
    <property type="protein sequence ID" value="RAL23032.1"/>
    <property type="molecule type" value="Genomic_DNA"/>
</dbReference>
<accession>A0A328C7H4</accession>
<keyword evidence="1" id="KW-0472">Membrane</keyword>
<dbReference type="AlphaFoldDB" id="A0A328C7H4"/>
<dbReference type="RefSeq" id="WP_111729560.1">
    <property type="nucleotide sequence ID" value="NZ_QHKO01000003.1"/>
</dbReference>
<keyword evidence="1" id="KW-0812">Transmembrane</keyword>
<proteinExistence type="predicted"/>
<feature type="transmembrane region" description="Helical" evidence="1">
    <location>
        <begin position="12"/>
        <end position="31"/>
    </location>
</feature>